<feature type="region of interest" description="Disordered" evidence="1">
    <location>
        <begin position="1"/>
        <end position="98"/>
    </location>
</feature>
<comment type="caution">
    <text evidence="2">The sequence shown here is derived from an EMBL/GenBank/DDBJ whole genome shotgun (WGS) entry which is preliminary data.</text>
</comment>
<gene>
    <name evidence="2" type="ORF">NDU88_000760</name>
</gene>
<keyword evidence="3" id="KW-1185">Reference proteome</keyword>
<evidence type="ECO:0000313" key="3">
    <source>
        <dbReference type="Proteomes" id="UP001066276"/>
    </source>
</evidence>
<evidence type="ECO:0000256" key="1">
    <source>
        <dbReference type="SAM" id="MobiDB-lite"/>
    </source>
</evidence>
<organism evidence="2 3">
    <name type="scientific">Pleurodeles waltl</name>
    <name type="common">Iberian ribbed newt</name>
    <dbReference type="NCBI Taxonomy" id="8319"/>
    <lineage>
        <taxon>Eukaryota</taxon>
        <taxon>Metazoa</taxon>
        <taxon>Chordata</taxon>
        <taxon>Craniata</taxon>
        <taxon>Vertebrata</taxon>
        <taxon>Euteleostomi</taxon>
        <taxon>Amphibia</taxon>
        <taxon>Batrachia</taxon>
        <taxon>Caudata</taxon>
        <taxon>Salamandroidea</taxon>
        <taxon>Salamandridae</taxon>
        <taxon>Pleurodelinae</taxon>
        <taxon>Pleurodeles</taxon>
    </lineage>
</organism>
<dbReference type="Proteomes" id="UP001066276">
    <property type="component" value="Chromosome 12"/>
</dbReference>
<accession>A0AAV7KNM5</accession>
<reference evidence="2" key="1">
    <citation type="journal article" date="2022" name="bioRxiv">
        <title>Sequencing and chromosome-scale assembly of the giantPleurodeles waltlgenome.</title>
        <authorList>
            <person name="Brown T."/>
            <person name="Elewa A."/>
            <person name="Iarovenko S."/>
            <person name="Subramanian E."/>
            <person name="Araus A.J."/>
            <person name="Petzold A."/>
            <person name="Susuki M."/>
            <person name="Suzuki K.-i.T."/>
            <person name="Hayashi T."/>
            <person name="Toyoda A."/>
            <person name="Oliveira C."/>
            <person name="Osipova E."/>
            <person name="Leigh N.D."/>
            <person name="Simon A."/>
            <person name="Yun M.H."/>
        </authorList>
    </citation>
    <scope>NUCLEOTIDE SEQUENCE</scope>
    <source>
        <strain evidence="2">20211129_DDA</strain>
        <tissue evidence="2">Liver</tissue>
    </source>
</reference>
<name>A0AAV7KNM5_PLEWA</name>
<dbReference type="AlphaFoldDB" id="A0AAV7KNM5"/>
<sequence length="98" mass="10647">MKPARPQLLLRHQGARGPKYLTIDPPPHHHPSVVTRNDSHGTAKKPRATIKQRRAGRGPLHHTSDRGSASGPGRSHAVPKKTAPCPAPPLWSVASRPY</sequence>
<evidence type="ECO:0000313" key="2">
    <source>
        <dbReference type="EMBL" id="KAJ1080565.1"/>
    </source>
</evidence>
<dbReference type="EMBL" id="JANPWB010000016">
    <property type="protein sequence ID" value="KAJ1080565.1"/>
    <property type="molecule type" value="Genomic_DNA"/>
</dbReference>
<protein>
    <submittedName>
        <fullName evidence="2">Uncharacterized protein</fullName>
    </submittedName>
</protein>
<feature type="compositionally biased region" description="Basic residues" evidence="1">
    <location>
        <begin position="42"/>
        <end position="60"/>
    </location>
</feature>
<proteinExistence type="predicted"/>